<dbReference type="GO" id="GO:0005634">
    <property type="term" value="C:nucleus"/>
    <property type="evidence" value="ECO:0007669"/>
    <property type="project" value="TreeGrafter"/>
</dbReference>
<dbReference type="GO" id="GO:0019901">
    <property type="term" value="F:protein kinase binding"/>
    <property type="evidence" value="ECO:0007669"/>
    <property type="project" value="InterPro"/>
</dbReference>
<accession>A0A067QDB9</accession>
<proteinExistence type="inferred from homology"/>
<dbReference type="OrthoDB" id="10250320at2759"/>
<dbReference type="GO" id="GO:0016538">
    <property type="term" value="F:cyclin-dependent protein serine/threonine kinase regulator activity"/>
    <property type="evidence" value="ECO:0007669"/>
    <property type="project" value="TreeGrafter"/>
</dbReference>
<keyword evidence="1" id="KW-0195">Cyclin</keyword>
<dbReference type="Gene3D" id="1.10.472.10">
    <property type="entry name" value="Cyclin-like"/>
    <property type="match status" value="1"/>
</dbReference>
<dbReference type="InterPro" id="IPR013922">
    <property type="entry name" value="Cyclin_PHO80-like"/>
</dbReference>
<dbReference type="CDD" id="cd20557">
    <property type="entry name" value="CYCLIN_ScPCL1-like"/>
    <property type="match status" value="1"/>
</dbReference>
<dbReference type="PANTHER" id="PTHR15615:SF10">
    <property type="entry name" value="PHO85 CYCLIN-2-RELATED"/>
    <property type="match status" value="1"/>
</dbReference>
<dbReference type="AlphaFoldDB" id="A0A067QDB9"/>
<dbReference type="HOGENOM" id="CLU_018149_1_1_1"/>
<reference evidence="5" key="1">
    <citation type="journal article" date="2014" name="Proc. Natl. Acad. Sci. U.S.A.">
        <title>Extensive sampling of basidiomycete genomes demonstrates inadequacy of the white-rot/brown-rot paradigm for wood decay fungi.</title>
        <authorList>
            <person name="Riley R."/>
            <person name="Salamov A.A."/>
            <person name="Brown D.W."/>
            <person name="Nagy L.G."/>
            <person name="Floudas D."/>
            <person name="Held B.W."/>
            <person name="Levasseur A."/>
            <person name="Lombard V."/>
            <person name="Morin E."/>
            <person name="Otillar R."/>
            <person name="Lindquist E.A."/>
            <person name="Sun H."/>
            <person name="LaButti K.M."/>
            <person name="Schmutz J."/>
            <person name="Jabbour D."/>
            <person name="Luo H."/>
            <person name="Baker S.E."/>
            <person name="Pisabarro A.G."/>
            <person name="Walton J.D."/>
            <person name="Blanchette R.A."/>
            <person name="Henrissat B."/>
            <person name="Martin F."/>
            <person name="Cullen D."/>
            <person name="Hibbett D.S."/>
            <person name="Grigoriev I.V."/>
        </authorList>
    </citation>
    <scope>NUCLEOTIDE SEQUENCE [LARGE SCALE GENOMIC DNA]</scope>
    <source>
        <strain evidence="5">MUCL 33604</strain>
    </source>
</reference>
<evidence type="ECO:0000313" key="5">
    <source>
        <dbReference type="Proteomes" id="UP000027265"/>
    </source>
</evidence>
<name>A0A067QDB9_9AGAM</name>
<sequence length="227" mass="25255">MISYIAQTCKRIINVADEPKSSHKFSLPTPPHTPHKPSLQEQQDVPSTTSLPSLEQFIIKIAHASNVQPATLLTTVIYLERLNSKLPTMAKGMACTRHRVFLATLIVAAKYLNDSSPKNKHWAAYASIFAIEEINLMERQLLYLLNYDLRFDEAEACERFAPMMPSSTGSHKERRAAAVEKVTKASKARQNQIQLPPTPPHDSVLPSLPSPAAIKSIAKRLSNAYLS</sequence>
<feature type="non-terminal residue" evidence="4">
    <location>
        <position position="227"/>
    </location>
</feature>
<organism evidence="4 5">
    <name type="scientific">Jaapia argillacea MUCL 33604</name>
    <dbReference type="NCBI Taxonomy" id="933084"/>
    <lineage>
        <taxon>Eukaryota</taxon>
        <taxon>Fungi</taxon>
        <taxon>Dikarya</taxon>
        <taxon>Basidiomycota</taxon>
        <taxon>Agaricomycotina</taxon>
        <taxon>Agaricomycetes</taxon>
        <taxon>Agaricomycetidae</taxon>
        <taxon>Jaapiales</taxon>
        <taxon>Jaapiaceae</taxon>
        <taxon>Jaapia</taxon>
    </lineage>
</organism>
<dbReference type="Proteomes" id="UP000027265">
    <property type="component" value="Unassembled WGS sequence"/>
</dbReference>
<protein>
    <recommendedName>
        <fullName evidence="3">Cyclin-like domain-containing protein</fullName>
    </recommendedName>
</protein>
<dbReference type="InParanoid" id="A0A067QDB9"/>
<dbReference type="GO" id="GO:0000307">
    <property type="term" value="C:cyclin-dependent protein kinase holoenzyme complex"/>
    <property type="evidence" value="ECO:0007669"/>
    <property type="project" value="TreeGrafter"/>
</dbReference>
<feature type="domain" description="Cyclin-like" evidence="3">
    <location>
        <begin position="56"/>
        <end position="143"/>
    </location>
</feature>
<feature type="region of interest" description="Disordered" evidence="2">
    <location>
        <begin position="20"/>
        <end position="46"/>
    </location>
</feature>
<evidence type="ECO:0000259" key="3">
    <source>
        <dbReference type="SMART" id="SM00385"/>
    </source>
</evidence>
<dbReference type="InterPro" id="IPR013763">
    <property type="entry name" value="Cyclin-like_dom"/>
</dbReference>
<dbReference type="PANTHER" id="PTHR15615">
    <property type="match status" value="1"/>
</dbReference>
<evidence type="ECO:0000313" key="4">
    <source>
        <dbReference type="EMBL" id="KDQ65063.1"/>
    </source>
</evidence>
<dbReference type="InterPro" id="IPR036915">
    <property type="entry name" value="Cyclin-like_sf"/>
</dbReference>
<dbReference type="SMART" id="SM00385">
    <property type="entry name" value="CYCLIN"/>
    <property type="match status" value="1"/>
</dbReference>
<evidence type="ECO:0000256" key="1">
    <source>
        <dbReference type="RuleBase" id="RU000383"/>
    </source>
</evidence>
<dbReference type="EMBL" id="KL197709">
    <property type="protein sequence ID" value="KDQ65063.1"/>
    <property type="molecule type" value="Genomic_DNA"/>
</dbReference>
<dbReference type="Pfam" id="PF00134">
    <property type="entry name" value="Cyclin_N"/>
    <property type="match status" value="1"/>
</dbReference>
<feature type="region of interest" description="Disordered" evidence="2">
    <location>
        <begin position="181"/>
        <end position="207"/>
    </location>
</feature>
<evidence type="ECO:0000256" key="2">
    <source>
        <dbReference type="SAM" id="MobiDB-lite"/>
    </source>
</evidence>
<keyword evidence="5" id="KW-1185">Reference proteome</keyword>
<comment type="similarity">
    <text evidence="1">Belongs to the cyclin family.</text>
</comment>
<gene>
    <name evidence="4" type="ORF">JAAARDRAFT_117983</name>
</gene>
<dbReference type="InterPro" id="IPR006671">
    <property type="entry name" value="Cyclin_N"/>
</dbReference>
<dbReference type="SUPFAM" id="SSF47954">
    <property type="entry name" value="Cyclin-like"/>
    <property type="match status" value="1"/>
</dbReference>
<dbReference type="STRING" id="933084.A0A067QDB9"/>